<name>A0ABX8RCJ4_9CLOT</name>
<evidence type="ECO:0000313" key="3">
    <source>
        <dbReference type="Proteomes" id="UP000886818"/>
    </source>
</evidence>
<organism evidence="2 3">
    <name type="scientific">Crassaminicella indica</name>
    <dbReference type="NCBI Taxonomy" id="2855394"/>
    <lineage>
        <taxon>Bacteria</taxon>
        <taxon>Bacillati</taxon>
        <taxon>Bacillota</taxon>
        <taxon>Clostridia</taxon>
        <taxon>Eubacteriales</taxon>
        <taxon>Clostridiaceae</taxon>
        <taxon>Crassaminicella</taxon>
    </lineage>
</organism>
<feature type="transmembrane region" description="Helical" evidence="1">
    <location>
        <begin position="20"/>
        <end position="51"/>
    </location>
</feature>
<keyword evidence="1" id="KW-1133">Transmembrane helix</keyword>
<dbReference type="Proteomes" id="UP000886818">
    <property type="component" value="Chromosome"/>
</dbReference>
<gene>
    <name evidence="2" type="ORF">KVH43_11795</name>
</gene>
<reference evidence="2" key="1">
    <citation type="submission" date="2021-07" db="EMBL/GenBank/DDBJ databases">
        <title>Complete genome sequence of Crassaminicella sp. 143-21, isolated from a deep-sea hydrothermal vent.</title>
        <authorList>
            <person name="Li X."/>
        </authorList>
    </citation>
    <scope>NUCLEOTIDE SEQUENCE</scope>
    <source>
        <strain evidence="2">143-21</strain>
    </source>
</reference>
<keyword evidence="3" id="KW-1185">Reference proteome</keyword>
<dbReference type="InterPro" id="IPR018730">
    <property type="entry name" value="DUF2273"/>
</dbReference>
<dbReference type="EMBL" id="CP078093">
    <property type="protein sequence ID" value="QXM06022.1"/>
    <property type="molecule type" value="Genomic_DNA"/>
</dbReference>
<dbReference type="RefSeq" id="WP_218282719.1">
    <property type="nucleotide sequence ID" value="NZ_CP078093.1"/>
</dbReference>
<evidence type="ECO:0000256" key="1">
    <source>
        <dbReference type="SAM" id="Phobius"/>
    </source>
</evidence>
<keyword evidence="1" id="KW-0812">Transmembrane</keyword>
<protein>
    <submittedName>
        <fullName evidence="2">DUF2273 domain-containing protein</fullName>
    </submittedName>
</protein>
<dbReference type="Pfam" id="PF10031">
    <property type="entry name" value="DUF2273"/>
    <property type="match status" value="1"/>
</dbReference>
<keyword evidence="1" id="KW-0472">Membrane</keyword>
<sequence>MNKEKLFHIFIENYGKILGVFLGFLFSILIICIGVIKTIFISLCVCIGYFIGNKIDHKENLLELLDKILPLGKYK</sequence>
<proteinExistence type="predicted"/>
<evidence type="ECO:0000313" key="2">
    <source>
        <dbReference type="EMBL" id="QXM06022.1"/>
    </source>
</evidence>
<accession>A0ABX8RCJ4</accession>